<dbReference type="RefSeq" id="WP_170068950.1">
    <property type="nucleotide sequence ID" value="NZ_JACIGC010000003.1"/>
</dbReference>
<dbReference type="Proteomes" id="UP000239089">
    <property type="component" value="Unassembled WGS sequence"/>
</dbReference>
<evidence type="ECO:0000313" key="2">
    <source>
        <dbReference type="Proteomes" id="UP000239089"/>
    </source>
</evidence>
<name>A0A2S6N5M4_9HYPH</name>
<evidence type="ECO:0000313" key="1">
    <source>
        <dbReference type="EMBL" id="PPQ29898.1"/>
    </source>
</evidence>
<gene>
    <name evidence="1" type="ORF">CCR94_14790</name>
</gene>
<keyword evidence="2" id="KW-1185">Reference proteome</keyword>
<proteinExistence type="predicted"/>
<dbReference type="EMBL" id="NHSJ01000087">
    <property type="protein sequence ID" value="PPQ29898.1"/>
    <property type="molecule type" value="Genomic_DNA"/>
</dbReference>
<protein>
    <submittedName>
        <fullName evidence="1">Uncharacterized protein</fullName>
    </submittedName>
</protein>
<dbReference type="AlphaFoldDB" id="A0A2S6N5M4"/>
<organism evidence="1 2">
    <name type="scientific">Rhodoblastus sphagnicola</name>
    <dbReference type="NCBI Taxonomy" id="333368"/>
    <lineage>
        <taxon>Bacteria</taxon>
        <taxon>Pseudomonadati</taxon>
        <taxon>Pseudomonadota</taxon>
        <taxon>Alphaproteobacteria</taxon>
        <taxon>Hyphomicrobiales</taxon>
        <taxon>Rhodoblastaceae</taxon>
        <taxon>Rhodoblastus</taxon>
    </lineage>
</organism>
<sequence>MTMPDTLYGALMLSLVDFFASLVMISGIGVVLALFPLLNRIGKVDEEALRKTHH</sequence>
<comment type="caution">
    <text evidence="1">The sequence shown here is derived from an EMBL/GenBank/DDBJ whole genome shotgun (WGS) entry which is preliminary data.</text>
</comment>
<accession>A0A2S6N5M4</accession>
<reference evidence="1 2" key="1">
    <citation type="journal article" date="2018" name="Arch. Microbiol.">
        <title>New insights into the metabolic potential of the phototrophic purple bacterium Rhodopila globiformis DSM 161(T) from its draft genome sequence and evidence for a vanadium-dependent nitrogenase.</title>
        <authorList>
            <person name="Imhoff J.F."/>
            <person name="Rahn T."/>
            <person name="Kunzel S."/>
            <person name="Neulinger S.C."/>
        </authorList>
    </citation>
    <scope>NUCLEOTIDE SEQUENCE [LARGE SCALE GENOMIC DNA]</scope>
    <source>
        <strain evidence="1 2">DSM 16996</strain>
    </source>
</reference>